<evidence type="ECO:0000256" key="3">
    <source>
        <dbReference type="ARBA" id="ARBA00023125"/>
    </source>
</evidence>
<keyword evidence="2" id="KW-0805">Transcription regulation</keyword>
<evidence type="ECO:0000313" key="8">
    <source>
        <dbReference type="RefSeq" id="XP_021845355.1"/>
    </source>
</evidence>
<keyword evidence="3" id="KW-0238">DNA-binding</keyword>
<protein>
    <submittedName>
        <fullName evidence="8">NAC domain-containing protein 78-like</fullName>
    </submittedName>
</protein>
<comment type="subcellular location">
    <subcellularLocation>
        <location evidence="1">Nucleus</location>
    </subcellularLocation>
</comment>
<evidence type="ECO:0000256" key="2">
    <source>
        <dbReference type="ARBA" id="ARBA00023015"/>
    </source>
</evidence>
<dbReference type="GO" id="GO:0003677">
    <property type="term" value="F:DNA binding"/>
    <property type="evidence" value="ECO:0007669"/>
    <property type="project" value="UniProtKB-KW"/>
</dbReference>
<dbReference type="Pfam" id="PF02365">
    <property type="entry name" value="NAM"/>
    <property type="match status" value="1"/>
</dbReference>
<dbReference type="InterPro" id="IPR036093">
    <property type="entry name" value="NAC_dom_sf"/>
</dbReference>
<evidence type="ECO:0000256" key="1">
    <source>
        <dbReference type="ARBA" id="ARBA00004123"/>
    </source>
</evidence>
<keyword evidence="5" id="KW-0539">Nucleus</keyword>
<reference evidence="8" key="2">
    <citation type="submission" date="2025-08" db="UniProtKB">
        <authorList>
            <consortium name="RefSeq"/>
        </authorList>
    </citation>
    <scope>IDENTIFICATION</scope>
    <source>
        <tissue evidence="8">Leaf</tissue>
    </source>
</reference>
<dbReference type="RefSeq" id="XP_021845355.1">
    <property type="nucleotide sequence ID" value="XM_021989663.1"/>
</dbReference>
<evidence type="ECO:0000256" key="5">
    <source>
        <dbReference type="ARBA" id="ARBA00023242"/>
    </source>
</evidence>
<feature type="domain" description="NAC" evidence="6">
    <location>
        <begin position="1"/>
        <end position="116"/>
    </location>
</feature>
<dbReference type="SUPFAM" id="SSF101941">
    <property type="entry name" value="NAC domain"/>
    <property type="match status" value="1"/>
</dbReference>
<evidence type="ECO:0000256" key="4">
    <source>
        <dbReference type="ARBA" id="ARBA00023163"/>
    </source>
</evidence>
<dbReference type="PANTHER" id="PTHR31989">
    <property type="entry name" value="NAC DOMAIN-CONTAINING PROTEIN 82-RELATED"/>
    <property type="match status" value="1"/>
</dbReference>
<dbReference type="Gene3D" id="2.170.150.80">
    <property type="entry name" value="NAC domain"/>
    <property type="match status" value="1"/>
</dbReference>
<keyword evidence="4" id="KW-0804">Transcription</keyword>
<dbReference type="Proteomes" id="UP000813463">
    <property type="component" value="Chromosome 2"/>
</dbReference>
<name>A0A9R0JSW7_SPIOL</name>
<proteinExistence type="predicted"/>
<dbReference type="GeneID" id="110785222"/>
<accession>A0A9R0JSW7</accession>
<evidence type="ECO:0000259" key="6">
    <source>
        <dbReference type="PROSITE" id="PS51005"/>
    </source>
</evidence>
<organism evidence="7 8">
    <name type="scientific">Spinacia oleracea</name>
    <name type="common">Spinach</name>
    <dbReference type="NCBI Taxonomy" id="3562"/>
    <lineage>
        <taxon>Eukaryota</taxon>
        <taxon>Viridiplantae</taxon>
        <taxon>Streptophyta</taxon>
        <taxon>Embryophyta</taxon>
        <taxon>Tracheophyta</taxon>
        <taxon>Spermatophyta</taxon>
        <taxon>Magnoliopsida</taxon>
        <taxon>eudicotyledons</taxon>
        <taxon>Gunneridae</taxon>
        <taxon>Pentapetalae</taxon>
        <taxon>Caryophyllales</taxon>
        <taxon>Chenopodiaceae</taxon>
        <taxon>Chenopodioideae</taxon>
        <taxon>Anserineae</taxon>
        <taxon>Spinacia</taxon>
    </lineage>
</organism>
<dbReference type="AlphaFoldDB" id="A0A9R0JSW7"/>
<sequence length="227" mass="26424">MGPPMIAEVDIYQFEPWVLPSMSALQTNDQEWYFLCNRAGRCTRNAKGGTWRMTGGSAKDVVYCGRVCGIIKSFTYYINGVEKTNWIMKEYILKDTETSFLCEREQHYVLCKFYERNGSGPMHAEQYVAKFVEEDWLDNIMTYEEDYEYGNNYLVGTNDNGASSSNNNTATWVPNVAEEEIFKFEDFGSTYLDNEDILGFPTTDFEQNTFMEMEENYYIRIVLSSFK</sequence>
<evidence type="ECO:0000313" key="7">
    <source>
        <dbReference type="Proteomes" id="UP000813463"/>
    </source>
</evidence>
<dbReference type="PROSITE" id="PS51005">
    <property type="entry name" value="NAC"/>
    <property type="match status" value="1"/>
</dbReference>
<dbReference type="KEGG" id="soe:110785222"/>
<dbReference type="GO" id="GO:0006355">
    <property type="term" value="P:regulation of DNA-templated transcription"/>
    <property type="evidence" value="ECO:0007669"/>
    <property type="project" value="InterPro"/>
</dbReference>
<gene>
    <name evidence="8" type="primary">LOC110785222</name>
</gene>
<dbReference type="InterPro" id="IPR003441">
    <property type="entry name" value="NAC-dom"/>
</dbReference>
<reference evidence="7" key="1">
    <citation type="journal article" date="2021" name="Nat. Commun.">
        <title>Genomic analyses provide insights into spinach domestication and the genetic basis of agronomic traits.</title>
        <authorList>
            <person name="Cai X."/>
            <person name="Sun X."/>
            <person name="Xu C."/>
            <person name="Sun H."/>
            <person name="Wang X."/>
            <person name="Ge C."/>
            <person name="Zhang Z."/>
            <person name="Wang Q."/>
            <person name="Fei Z."/>
            <person name="Jiao C."/>
            <person name="Wang Q."/>
        </authorList>
    </citation>
    <scope>NUCLEOTIDE SEQUENCE [LARGE SCALE GENOMIC DNA]</scope>
    <source>
        <strain evidence="7">cv. Varoflay</strain>
    </source>
</reference>
<dbReference type="GO" id="GO:0005634">
    <property type="term" value="C:nucleus"/>
    <property type="evidence" value="ECO:0007669"/>
    <property type="project" value="UniProtKB-SubCell"/>
</dbReference>
<keyword evidence="7" id="KW-1185">Reference proteome</keyword>